<keyword evidence="4" id="KW-0614">Plasmid</keyword>
<dbReference type="RefSeq" id="WP_172689818.1">
    <property type="nucleotide sequence ID" value="NZ_KY503036.1"/>
</dbReference>
<dbReference type="SUPFAM" id="SSF48498">
    <property type="entry name" value="Tetracyclin repressor-like, C-terminal domain"/>
    <property type="match status" value="1"/>
</dbReference>
<dbReference type="PANTHER" id="PTHR30055">
    <property type="entry name" value="HTH-TYPE TRANSCRIPTIONAL REGULATOR RUTR"/>
    <property type="match status" value="1"/>
</dbReference>
<accession>A0A220IT90</accession>
<evidence type="ECO:0000256" key="2">
    <source>
        <dbReference type="PROSITE-ProRule" id="PRU00335"/>
    </source>
</evidence>
<feature type="domain" description="HTH tetR-type" evidence="3">
    <location>
        <begin position="10"/>
        <end position="70"/>
    </location>
</feature>
<dbReference type="PANTHER" id="PTHR30055:SF237">
    <property type="entry name" value="TRANSCRIPTIONAL REPRESSOR MCE3R"/>
    <property type="match status" value="1"/>
</dbReference>
<sequence length="209" mass="23496">MARKCKEETDKTYGLLLDAAEEVFSRKGYANATFHEIAERAGLTRGAIYWHFSDKYQMLDAVLRRAQLPWDCLPERFGSLEQTPSLSELGEAIGSGLNEIVNDPRLHRVTLILLHRTELVVENQQVYCRLTAILDRIKTYLIAVLSWRYRSADGTPHRNIPAAASSVNSLMTGALYEWLLNQAQIDLTQIPQTVERLIGSFMGGADEAG</sequence>
<name>A0A220IT90_PSEFL</name>
<dbReference type="Pfam" id="PF00440">
    <property type="entry name" value="TetR_N"/>
    <property type="match status" value="1"/>
</dbReference>
<dbReference type="SUPFAM" id="SSF46689">
    <property type="entry name" value="Homeodomain-like"/>
    <property type="match status" value="1"/>
</dbReference>
<geneLocation type="plasmid" evidence="4">
    <name>pPHE20</name>
</geneLocation>
<evidence type="ECO:0000256" key="1">
    <source>
        <dbReference type="ARBA" id="ARBA00023125"/>
    </source>
</evidence>
<dbReference type="GO" id="GO:0003700">
    <property type="term" value="F:DNA-binding transcription factor activity"/>
    <property type="evidence" value="ECO:0007669"/>
    <property type="project" value="TreeGrafter"/>
</dbReference>
<dbReference type="PRINTS" id="PR00455">
    <property type="entry name" value="HTHTETR"/>
</dbReference>
<dbReference type="PROSITE" id="PS50977">
    <property type="entry name" value="HTH_TETR_2"/>
    <property type="match status" value="1"/>
</dbReference>
<dbReference type="InterPro" id="IPR001647">
    <property type="entry name" value="HTH_TetR"/>
</dbReference>
<dbReference type="EMBL" id="KY503036">
    <property type="protein sequence ID" value="ASI38074.1"/>
    <property type="molecule type" value="Genomic_DNA"/>
</dbReference>
<keyword evidence="1 2" id="KW-0238">DNA-binding</keyword>
<dbReference type="InterPro" id="IPR036271">
    <property type="entry name" value="Tet_transcr_reg_TetR-rel_C_sf"/>
</dbReference>
<dbReference type="AlphaFoldDB" id="A0A220IT90"/>
<feature type="DNA-binding region" description="H-T-H motif" evidence="2">
    <location>
        <begin position="33"/>
        <end position="52"/>
    </location>
</feature>
<dbReference type="InterPro" id="IPR009057">
    <property type="entry name" value="Homeodomain-like_sf"/>
</dbReference>
<dbReference type="GO" id="GO:0000976">
    <property type="term" value="F:transcription cis-regulatory region binding"/>
    <property type="evidence" value="ECO:0007669"/>
    <property type="project" value="TreeGrafter"/>
</dbReference>
<reference evidence="4" key="1">
    <citation type="submission" date="2017-01" db="EMBL/GenBank/DDBJ databases">
        <title>IS1411 activates the second repA gene of the plasmid pG20 in Pseudomonas fluorescens PC20.</title>
        <authorList>
            <person name="Naanuri E."/>
            <person name="Heinaru E."/>
            <person name="Joesaar M."/>
            <person name="Heinaru A."/>
        </authorList>
    </citation>
    <scope>NUCLEOTIDE SEQUENCE</scope>
    <source>
        <strain evidence="4">PC20</strain>
        <plasmid evidence="4">pPHE20</plasmid>
    </source>
</reference>
<organism evidence="4">
    <name type="scientific">Pseudomonas fluorescens</name>
    <dbReference type="NCBI Taxonomy" id="294"/>
    <lineage>
        <taxon>Bacteria</taxon>
        <taxon>Pseudomonadati</taxon>
        <taxon>Pseudomonadota</taxon>
        <taxon>Gammaproteobacteria</taxon>
        <taxon>Pseudomonadales</taxon>
        <taxon>Pseudomonadaceae</taxon>
        <taxon>Pseudomonas</taxon>
    </lineage>
</organism>
<evidence type="ECO:0000259" key="3">
    <source>
        <dbReference type="PROSITE" id="PS50977"/>
    </source>
</evidence>
<dbReference type="InterPro" id="IPR050109">
    <property type="entry name" value="HTH-type_TetR-like_transc_reg"/>
</dbReference>
<protein>
    <submittedName>
        <fullName evidence="4">TetR family transcriptional regulator TtgR</fullName>
    </submittedName>
</protein>
<dbReference type="Gene3D" id="1.10.357.10">
    <property type="entry name" value="Tetracycline Repressor, domain 2"/>
    <property type="match status" value="1"/>
</dbReference>
<evidence type="ECO:0000313" key="4">
    <source>
        <dbReference type="EMBL" id="ASI38074.1"/>
    </source>
</evidence>
<proteinExistence type="predicted"/>